<keyword evidence="3" id="KW-1185">Reference proteome</keyword>
<evidence type="ECO:0000256" key="1">
    <source>
        <dbReference type="RuleBase" id="RU362001"/>
    </source>
</evidence>
<comment type="similarity">
    <text evidence="1">Belongs to the WXG100 family.</text>
</comment>
<accession>A0ABX3H448</accession>
<proteinExistence type="inferred from homology"/>
<evidence type="ECO:0000313" key="2">
    <source>
        <dbReference type="EMBL" id="OMD41984.1"/>
    </source>
</evidence>
<dbReference type="NCBIfam" id="TIGR03930">
    <property type="entry name" value="WXG100_ESAT6"/>
    <property type="match status" value="1"/>
</dbReference>
<dbReference type="Pfam" id="PF06013">
    <property type="entry name" value="WXG100"/>
    <property type="match status" value="1"/>
</dbReference>
<organism evidence="2 3">
    <name type="scientific">Paenibacillus borealis</name>
    <dbReference type="NCBI Taxonomy" id="160799"/>
    <lineage>
        <taxon>Bacteria</taxon>
        <taxon>Bacillati</taxon>
        <taxon>Bacillota</taxon>
        <taxon>Bacilli</taxon>
        <taxon>Bacillales</taxon>
        <taxon>Paenibacillaceae</taxon>
        <taxon>Paenibacillus</taxon>
    </lineage>
</organism>
<comment type="caution">
    <text evidence="2">The sequence shown here is derived from an EMBL/GenBank/DDBJ whole genome shotgun (WGS) entry which is preliminary data.</text>
</comment>
<evidence type="ECO:0000313" key="3">
    <source>
        <dbReference type="Proteomes" id="UP000187412"/>
    </source>
</evidence>
<protein>
    <recommendedName>
        <fullName evidence="1">ESAT-6-like protein</fullName>
    </recommendedName>
</protein>
<sequence length="99" mass="11235">MSKITVDPARLESAAQKMDGQASEYATQYKKLFTEVNAMGAAWKGADNTAYVTQIQGFEEDFKNMYDLLLKYSEFLKLSAKMYRDTQSEIINSAKKLTN</sequence>
<dbReference type="RefSeq" id="WP_038584741.1">
    <property type="nucleotide sequence ID" value="NZ_MPTB01000042.1"/>
</dbReference>
<dbReference type="InterPro" id="IPR010310">
    <property type="entry name" value="T7SS_ESAT-6-like"/>
</dbReference>
<dbReference type="Gene3D" id="1.10.287.1060">
    <property type="entry name" value="ESAT-6-like"/>
    <property type="match status" value="1"/>
</dbReference>
<dbReference type="SUPFAM" id="SSF140453">
    <property type="entry name" value="EsxAB dimer-like"/>
    <property type="match status" value="1"/>
</dbReference>
<dbReference type="EMBL" id="MPTB01000042">
    <property type="protein sequence ID" value="OMD41984.1"/>
    <property type="molecule type" value="Genomic_DNA"/>
</dbReference>
<reference evidence="2 3" key="1">
    <citation type="submission" date="2016-10" db="EMBL/GenBank/DDBJ databases">
        <title>Paenibacillus species isolates.</title>
        <authorList>
            <person name="Beno S.M."/>
        </authorList>
    </citation>
    <scope>NUCLEOTIDE SEQUENCE [LARGE SCALE GENOMIC DNA]</scope>
    <source>
        <strain evidence="2 3">FSL H7-0744</strain>
    </source>
</reference>
<dbReference type="InterPro" id="IPR036689">
    <property type="entry name" value="ESAT-6-like_sf"/>
</dbReference>
<dbReference type="Proteomes" id="UP000187412">
    <property type="component" value="Unassembled WGS sequence"/>
</dbReference>
<name>A0ABX3H448_PAEBO</name>
<gene>
    <name evidence="2" type="ORF">BSK56_26290</name>
</gene>